<sequence>MRHGLYLPPFGELSDPAVLAELAVRAENAGYDGVFLWDHVARPLNPGLPVCDPWIALAAMASRTERVVLGTRVTPLSRRRPEMVARQAVALDHLSGGRFVLGAGLGGDTGGEFSRLGETTGARERAGMLDEALDVICRLWTGEEVHHEGTHYRVDGLRFLPRPVQRPRIPVWVAAQSTSAAPLRRAARYEGLCPETDPDGLWEMLASVSEHRGGLDGYEVAVGGPPGQDAAPFRDAGATWWLTQFPEVTTVADVEEAL</sequence>
<dbReference type="PANTHER" id="PTHR42847:SF4">
    <property type="entry name" value="ALKANESULFONATE MONOOXYGENASE-RELATED"/>
    <property type="match status" value="1"/>
</dbReference>
<name>A0ABR9P2N3_9ACTN</name>
<dbReference type="PANTHER" id="PTHR42847">
    <property type="entry name" value="ALKANESULFONATE MONOOXYGENASE"/>
    <property type="match status" value="1"/>
</dbReference>
<organism evidence="6 7">
    <name type="scientific">Nocardiopsis coralli</name>
    <dbReference type="NCBI Taxonomy" id="2772213"/>
    <lineage>
        <taxon>Bacteria</taxon>
        <taxon>Bacillati</taxon>
        <taxon>Actinomycetota</taxon>
        <taxon>Actinomycetes</taxon>
        <taxon>Streptosporangiales</taxon>
        <taxon>Nocardiopsidaceae</taxon>
        <taxon>Nocardiopsis</taxon>
    </lineage>
</organism>
<evidence type="ECO:0000259" key="5">
    <source>
        <dbReference type="Pfam" id="PF00296"/>
    </source>
</evidence>
<keyword evidence="7" id="KW-1185">Reference proteome</keyword>
<dbReference type="RefSeq" id="WP_193120768.1">
    <property type="nucleotide sequence ID" value="NZ_JADBGI010000004.1"/>
</dbReference>
<accession>A0ABR9P2N3</accession>
<evidence type="ECO:0000313" key="7">
    <source>
        <dbReference type="Proteomes" id="UP000806528"/>
    </source>
</evidence>
<evidence type="ECO:0000256" key="2">
    <source>
        <dbReference type="ARBA" id="ARBA00022643"/>
    </source>
</evidence>
<keyword evidence="3" id="KW-0560">Oxidoreductase</keyword>
<evidence type="ECO:0000256" key="1">
    <source>
        <dbReference type="ARBA" id="ARBA00022630"/>
    </source>
</evidence>
<proteinExistence type="predicted"/>
<dbReference type="InterPro" id="IPR036661">
    <property type="entry name" value="Luciferase-like_sf"/>
</dbReference>
<dbReference type="Gene3D" id="3.20.20.30">
    <property type="entry name" value="Luciferase-like domain"/>
    <property type="match status" value="1"/>
</dbReference>
<evidence type="ECO:0000256" key="4">
    <source>
        <dbReference type="ARBA" id="ARBA00023033"/>
    </source>
</evidence>
<gene>
    <name evidence="6" type="ORF">IDM40_05190</name>
</gene>
<dbReference type="Proteomes" id="UP000806528">
    <property type="component" value="Unassembled WGS sequence"/>
</dbReference>
<keyword evidence="4" id="KW-0503">Monooxygenase</keyword>
<keyword evidence="1" id="KW-0285">Flavoprotein</keyword>
<keyword evidence="2" id="KW-0288">FMN</keyword>
<feature type="domain" description="Luciferase-like" evidence="5">
    <location>
        <begin position="15"/>
        <end position="194"/>
    </location>
</feature>
<evidence type="ECO:0000313" key="6">
    <source>
        <dbReference type="EMBL" id="MBE2998103.1"/>
    </source>
</evidence>
<dbReference type="EMBL" id="JADBGI010000004">
    <property type="protein sequence ID" value="MBE2998103.1"/>
    <property type="molecule type" value="Genomic_DNA"/>
</dbReference>
<protein>
    <submittedName>
        <fullName evidence="6">LLM class flavin-dependent oxidoreductase</fullName>
    </submittedName>
</protein>
<dbReference type="SUPFAM" id="SSF51679">
    <property type="entry name" value="Bacterial luciferase-like"/>
    <property type="match status" value="1"/>
</dbReference>
<comment type="caution">
    <text evidence="6">The sequence shown here is derived from an EMBL/GenBank/DDBJ whole genome shotgun (WGS) entry which is preliminary data.</text>
</comment>
<reference evidence="6 7" key="1">
    <citation type="submission" date="2020-09" db="EMBL/GenBank/DDBJ databases">
        <title>Diversity and distribution of actinomycetes associated with coral in the coast of Hainan.</title>
        <authorList>
            <person name="Li F."/>
        </authorList>
    </citation>
    <scope>NUCLEOTIDE SEQUENCE [LARGE SCALE GENOMIC DNA]</scope>
    <source>
        <strain evidence="6 7">HNM0947</strain>
    </source>
</reference>
<dbReference type="Pfam" id="PF00296">
    <property type="entry name" value="Bac_luciferase"/>
    <property type="match status" value="1"/>
</dbReference>
<dbReference type="InterPro" id="IPR050172">
    <property type="entry name" value="SsuD_RutA_monooxygenase"/>
</dbReference>
<evidence type="ECO:0000256" key="3">
    <source>
        <dbReference type="ARBA" id="ARBA00023002"/>
    </source>
</evidence>
<dbReference type="InterPro" id="IPR011251">
    <property type="entry name" value="Luciferase-like_dom"/>
</dbReference>